<evidence type="ECO:0000256" key="8">
    <source>
        <dbReference type="ARBA" id="ARBA00023239"/>
    </source>
</evidence>
<dbReference type="GO" id="GO:0005524">
    <property type="term" value="F:ATP binding"/>
    <property type="evidence" value="ECO:0007669"/>
    <property type="project" value="UniProtKB-KW"/>
</dbReference>
<keyword evidence="4" id="KW-0312">Gluconeogenesis</keyword>
<sequence>KKKKRLHSEVFVSFNIERKLALIGGAWYGGEMKKGIFSMMHYWLPMENCLSMHCSANIGEKGDTCLFFGLSGTGKTTLSTDPKRRLIGDDEHGWDDEGIFNFEGGCYAKTSKLSRSTEPEIYDAIRFNALLENVWVDPVTRQPDYFNLSITENGRVSYPIEHIANREASLSGGHPKNLIFLCADAFGVLPPIAKLSPSQAMYHFVSGYTAKVAGTERGIKEPVPNFSSCYGAAFLTLHPLQYAKLLKQKLETHKVDCYLVNTGWTGGPYGVGQRMSIKATRACLDAIFDGSIKHTTFRKDDTFFFEVPQALPGVDPNILNPRNTWT</sequence>
<comment type="catalytic activity">
    <reaction evidence="9">
        <text>oxaloacetate + ATP = phosphoenolpyruvate + ADP + CO2</text>
        <dbReference type="Rhea" id="RHEA:18617"/>
        <dbReference type="ChEBI" id="CHEBI:16452"/>
        <dbReference type="ChEBI" id="CHEBI:16526"/>
        <dbReference type="ChEBI" id="CHEBI:30616"/>
        <dbReference type="ChEBI" id="CHEBI:58702"/>
        <dbReference type="ChEBI" id="CHEBI:456216"/>
        <dbReference type="EC" id="4.1.1.49"/>
    </reaction>
</comment>
<keyword evidence="10" id="KW-0670">Pyruvate</keyword>
<comment type="caution">
    <text evidence="10">The sequence shown here is derived from an EMBL/GenBank/DDBJ whole genome shotgun (WGS) entry which is preliminary data.</text>
</comment>
<keyword evidence="7" id="KW-0067">ATP-binding</keyword>
<dbReference type="InterPro" id="IPR001272">
    <property type="entry name" value="PEP_carboxykinase_ATP"/>
</dbReference>
<dbReference type="InterPro" id="IPR015994">
    <property type="entry name" value="PEPCK_ATP_CS"/>
</dbReference>
<evidence type="ECO:0000256" key="6">
    <source>
        <dbReference type="ARBA" id="ARBA00022793"/>
    </source>
</evidence>
<keyword evidence="5" id="KW-0547">Nucleotide-binding</keyword>
<dbReference type="GO" id="GO:0005829">
    <property type="term" value="C:cytosol"/>
    <property type="evidence" value="ECO:0007669"/>
    <property type="project" value="TreeGrafter"/>
</dbReference>
<dbReference type="SUPFAM" id="SSF53795">
    <property type="entry name" value="PEP carboxykinase-like"/>
    <property type="match status" value="1"/>
</dbReference>
<evidence type="ECO:0000313" key="10">
    <source>
        <dbReference type="EMBL" id="ETO20822.1"/>
    </source>
</evidence>
<protein>
    <recommendedName>
        <fullName evidence="3">phosphoenolpyruvate carboxykinase (ATP)</fullName>
        <ecNumber evidence="3">4.1.1.49</ecNumber>
    </recommendedName>
</protein>
<keyword evidence="8" id="KW-0456">Lyase</keyword>
<dbReference type="OrthoDB" id="184182at2759"/>
<gene>
    <name evidence="10" type="ORF">RFI_16395</name>
</gene>
<organism evidence="10 11">
    <name type="scientific">Reticulomyxa filosa</name>
    <dbReference type="NCBI Taxonomy" id="46433"/>
    <lineage>
        <taxon>Eukaryota</taxon>
        <taxon>Sar</taxon>
        <taxon>Rhizaria</taxon>
        <taxon>Retaria</taxon>
        <taxon>Foraminifera</taxon>
        <taxon>Monothalamids</taxon>
        <taxon>Reticulomyxidae</taxon>
        <taxon>Reticulomyxa</taxon>
    </lineage>
</organism>
<dbReference type="GO" id="GO:0004612">
    <property type="term" value="F:phosphoenolpyruvate carboxykinase (ATP) activity"/>
    <property type="evidence" value="ECO:0007669"/>
    <property type="project" value="UniProtKB-EC"/>
</dbReference>
<dbReference type="GO" id="GO:0016301">
    <property type="term" value="F:kinase activity"/>
    <property type="evidence" value="ECO:0007669"/>
    <property type="project" value="UniProtKB-KW"/>
</dbReference>
<evidence type="ECO:0000256" key="1">
    <source>
        <dbReference type="ARBA" id="ARBA00004742"/>
    </source>
</evidence>
<evidence type="ECO:0000256" key="7">
    <source>
        <dbReference type="ARBA" id="ARBA00022840"/>
    </source>
</evidence>
<dbReference type="AlphaFoldDB" id="X6N694"/>
<keyword evidence="10" id="KW-0418">Kinase</keyword>
<dbReference type="EMBL" id="ASPP01012217">
    <property type="protein sequence ID" value="ETO20822.1"/>
    <property type="molecule type" value="Genomic_DNA"/>
</dbReference>
<dbReference type="PROSITE" id="PS00532">
    <property type="entry name" value="PEPCK_ATP"/>
    <property type="match status" value="1"/>
</dbReference>
<dbReference type="Pfam" id="PF01293">
    <property type="entry name" value="PEPCK_ATP"/>
    <property type="match status" value="1"/>
</dbReference>
<dbReference type="SUPFAM" id="SSF68923">
    <property type="entry name" value="PEP carboxykinase N-terminal domain"/>
    <property type="match status" value="1"/>
</dbReference>
<dbReference type="Proteomes" id="UP000023152">
    <property type="component" value="Unassembled WGS sequence"/>
</dbReference>
<evidence type="ECO:0000256" key="5">
    <source>
        <dbReference type="ARBA" id="ARBA00022741"/>
    </source>
</evidence>
<keyword evidence="6" id="KW-0210">Decarboxylase</keyword>
<accession>X6N694</accession>
<evidence type="ECO:0000256" key="3">
    <source>
        <dbReference type="ARBA" id="ARBA00012363"/>
    </source>
</evidence>
<reference evidence="10 11" key="1">
    <citation type="journal article" date="2013" name="Curr. Biol.">
        <title>The Genome of the Foraminiferan Reticulomyxa filosa.</title>
        <authorList>
            <person name="Glockner G."/>
            <person name="Hulsmann N."/>
            <person name="Schleicher M."/>
            <person name="Noegel A.A."/>
            <person name="Eichinger L."/>
            <person name="Gallinger C."/>
            <person name="Pawlowski J."/>
            <person name="Sierra R."/>
            <person name="Euteneuer U."/>
            <person name="Pillet L."/>
            <person name="Moustafa A."/>
            <person name="Platzer M."/>
            <person name="Groth M."/>
            <person name="Szafranski K."/>
            <person name="Schliwa M."/>
        </authorList>
    </citation>
    <scope>NUCLEOTIDE SEQUENCE [LARGE SCALE GENOMIC DNA]</scope>
</reference>
<keyword evidence="11" id="KW-1185">Reference proteome</keyword>
<name>X6N694_RETFI</name>
<dbReference type="GO" id="GO:0006094">
    <property type="term" value="P:gluconeogenesis"/>
    <property type="evidence" value="ECO:0007669"/>
    <property type="project" value="UniProtKB-UniPathway"/>
</dbReference>
<proteinExistence type="inferred from homology"/>
<feature type="non-terminal residue" evidence="10">
    <location>
        <position position="1"/>
    </location>
</feature>
<evidence type="ECO:0000256" key="4">
    <source>
        <dbReference type="ARBA" id="ARBA00022432"/>
    </source>
</evidence>
<dbReference type="Gene3D" id="3.90.228.20">
    <property type="match status" value="2"/>
</dbReference>
<dbReference type="InterPro" id="IPR013035">
    <property type="entry name" value="PEP_carboxykinase_C"/>
</dbReference>
<dbReference type="Gene3D" id="3.40.449.10">
    <property type="entry name" value="Phosphoenolpyruvate Carboxykinase, domain 1"/>
    <property type="match status" value="1"/>
</dbReference>
<evidence type="ECO:0000313" key="11">
    <source>
        <dbReference type="Proteomes" id="UP000023152"/>
    </source>
</evidence>
<dbReference type="InterPro" id="IPR008210">
    <property type="entry name" value="PEP_carboxykinase_N"/>
</dbReference>
<dbReference type="OMA" id="AVHCSAN"/>
<dbReference type="UniPathway" id="UPA00138"/>
<comment type="pathway">
    <text evidence="1">Carbohydrate biosynthesis; gluconeogenesis.</text>
</comment>
<dbReference type="PANTHER" id="PTHR30031:SF0">
    <property type="entry name" value="PHOSPHOENOLPYRUVATE CARBOXYKINASE (ATP)"/>
    <property type="match status" value="1"/>
</dbReference>
<comment type="similarity">
    <text evidence="2">Belongs to the phosphoenolpyruvate carboxykinase (ATP) family.</text>
</comment>
<dbReference type="PANTHER" id="PTHR30031">
    <property type="entry name" value="PHOSPHOENOLPYRUVATE CARBOXYKINASE ATP"/>
    <property type="match status" value="1"/>
</dbReference>
<evidence type="ECO:0000256" key="2">
    <source>
        <dbReference type="ARBA" id="ARBA00006052"/>
    </source>
</evidence>
<feature type="non-terminal residue" evidence="10">
    <location>
        <position position="326"/>
    </location>
</feature>
<keyword evidence="10" id="KW-0808">Transferase</keyword>
<dbReference type="EC" id="4.1.1.49" evidence="3"/>
<evidence type="ECO:0000256" key="9">
    <source>
        <dbReference type="ARBA" id="ARBA00047371"/>
    </source>
</evidence>